<dbReference type="AlphaFoldDB" id="A0A3N2CVR4"/>
<name>A0A3N2CVR4_9ACTN</name>
<evidence type="ECO:0000313" key="3">
    <source>
        <dbReference type="EMBL" id="ROR91508.1"/>
    </source>
</evidence>
<dbReference type="RefSeq" id="WP_123391034.1">
    <property type="nucleotide sequence ID" value="NZ_RKHO01000001.1"/>
</dbReference>
<dbReference type="SUPFAM" id="SSF63817">
    <property type="entry name" value="Sortase"/>
    <property type="match status" value="1"/>
</dbReference>
<feature type="active site" description="Proton donor/acceptor" evidence="2">
    <location>
        <position position="104"/>
    </location>
</feature>
<reference evidence="3 4" key="1">
    <citation type="submission" date="2018-11" db="EMBL/GenBank/DDBJ databases">
        <title>Sequencing the genomes of 1000 actinobacteria strains.</title>
        <authorList>
            <person name="Klenk H.-P."/>
        </authorList>
    </citation>
    <scope>NUCLEOTIDE SEQUENCE [LARGE SCALE GENOMIC DNA]</scope>
    <source>
        <strain evidence="3 4">DSM 12652</strain>
    </source>
</reference>
<dbReference type="CDD" id="cd05829">
    <property type="entry name" value="Sortase_F"/>
    <property type="match status" value="1"/>
</dbReference>
<sequence length="195" mass="20991">MSLIDHALTRLTSVLLVLAVGLIGFGAVLPSQAEETPGEFRPLSAPSDPTRLVVPALGVRAPITPIEVSPSGVLDPPEDVDVVGWWKRSVRPGATRGQTVLTGHTVHTGGGVLDKLGKLRPGQVVRVVTPRGAMVYRTTRVETLSKAELAERSTSLFGQDRQRTRLVLITCTDWNGSDFESNIVAFARPLGVRQR</sequence>
<dbReference type="Pfam" id="PF04203">
    <property type="entry name" value="Sortase"/>
    <property type="match status" value="1"/>
</dbReference>
<gene>
    <name evidence="3" type="ORF">EDD33_2378</name>
</gene>
<dbReference type="Proteomes" id="UP000281738">
    <property type="component" value="Unassembled WGS sequence"/>
</dbReference>
<dbReference type="OrthoDB" id="525039at2"/>
<keyword evidence="4" id="KW-1185">Reference proteome</keyword>
<accession>A0A3N2CVR4</accession>
<dbReference type="InterPro" id="IPR023365">
    <property type="entry name" value="Sortase_dom-sf"/>
</dbReference>
<dbReference type="InterPro" id="IPR005754">
    <property type="entry name" value="Sortase"/>
</dbReference>
<organism evidence="3 4">
    <name type="scientific">Nocardioides aurantiacus</name>
    <dbReference type="NCBI Taxonomy" id="86796"/>
    <lineage>
        <taxon>Bacteria</taxon>
        <taxon>Bacillati</taxon>
        <taxon>Actinomycetota</taxon>
        <taxon>Actinomycetes</taxon>
        <taxon>Propionibacteriales</taxon>
        <taxon>Nocardioidaceae</taxon>
        <taxon>Nocardioides</taxon>
    </lineage>
</organism>
<feature type="active site" description="Acyl-thioester intermediate" evidence="2">
    <location>
        <position position="171"/>
    </location>
</feature>
<proteinExistence type="predicted"/>
<dbReference type="InterPro" id="IPR042001">
    <property type="entry name" value="Sortase_F"/>
</dbReference>
<dbReference type="EMBL" id="RKHO01000001">
    <property type="protein sequence ID" value="ROR91508.1"/>
    <property type="molecule type" value="Genomic_DNA"/>
</dbReference>
<keyword evidence="1" id="KW-0378">Hydrolase</keyword>
<evidence type="ECO:0000313" key="4">
    <source>
        <dbReference type="Proteomes" id="UP000281738"/>
    </source>
</evidence>
<dbReference type="GO" id="GO:0016787">
    <property type="term" value="F:hydrolase activity"/>
    <property type="evidence" value="ECO:0007669"/>
    <property type="project" value="UniProtKB-KW"/>
</dbReference>
<evidence type="ECO:0000256" key="2">
    <source>
        <dbReference type="PIRSR" id="PIRSR605754-1"/>
    </source>
</evidence>
<protein>
    <submittedName>
        <fullName evidence="3">LPXTG-site transpeptidase (Sortase) family protein</fullName>
    </submittedName>
</protein>
<comment type="caution">
    <text evidence="3">The sequence shown here is derived from an EMBL/GenBank/DDBJ whole genome shotgun (WGS) entry which is preliminary data.</text>
</comment>
<dbReference type="Gene3D" id="2.40.260.10">
    <property type="entry name" value="Sortase"/>
    <property type="match status" value="1"/>
</dbReference>
<evidence type="ECO:0000256" key="1">
    <source>
        <dbReference type="ARBA" id="ARBA00022801"/>
    </source>
</evidence>